<dbReference type="PROSITE" id="PS51144">
    <property type="entry name" value="ALPHA_CA_2"/>
    <property type="match status" value="1"/>
</dbReference>
<evidence type="ECO:0000313" key="17">
    <source>
        <dbReference type="RefSeq" id="XP_034282307.1"/>
    </source>
</evidence>
<dbReference type="RefSeq" id="XP_034282307.1">
    <property type="nucleotide sequence ID" value="XM_034426416.1"/>
</dbReference>
<dbReference type="PROSITE" id="PS51828">
    <property type="entry name" value="PTX_2"/>
    <property type="match status" value="1"/>
</dbReference>
<comment type="subcellular location">
    <subcellularLocation>
        <location evidence="2">Secreted</location>
    </subcellularLocation>
</comment>
<dbReference type="InterPro" id="IPR001759">
    <property type="entry name" value="PTX_dom"/>
</dbReference>
<dbReference type="PANTHER" id="PTHR18952">
    <property type="entry name" value="CARBONIC ANHYDRASE"/>
    <property type="match status" value="1"/>
</dbReference>
<sequence length="535" mass="60405">MCFGICLAHLCTSPKHLPTCSTDPSGFKIKSPSCHFAALSNQEHSEDEWGTYYEHCLGKMQSPINIQRSKVRFNSDLEPLQLEGYGYRRDAFKMMNNGHSVIIHLPSSMKIIKGLPGKFTAIQLHLHWGGTGKENSGSEHTIDGLRYLAELHIVHYNSAAYSSFDQAKNKPDGLAVLAFLFVGNPFENAYYSDFIAKLAKIKYAGYSTTLDSLDILAMLPENLSDFYRYHGSLTTPPCTENVIWTVFDTPIKLSYTQIELLESTLMDWNNKTLRNDYRQIQPLNQRVVKASFSPQLLEGRCQPESISRKLDKLQNHLFEIKKYLLDVIGKPGHHQPSLQAFHFPLENTASYVMIIPLKPMQLKTFTLCFWVQNSNQGRQTVLFYSTPESENELVISVGMAVGVWIGGKFVQFDLHRRAEDWVHHCVTWVSSSGTINLWVNGAVGTARNIQKNYIIQSGGTPILGKRKNAMLDVFADAFSGWMSHVNLWSWLLDQNDIQELTLCKHSQQKGDVVAWGETHMSLFGGVSLGPDTSCR</sequence>
<feature type="domain" description="Alpha-carbonic anhydrase" evidence="14">
    <location>
        <begin position="32"/>
        <end position="292"/>
    </location>
</feature>
<dbReference type="Gene3D" id="2.60.120.200">
    <property type="match status" value="1"/>
</dbReference>
<comment type="cofactor">
    <cofactor evidence="1 13">
        <name>Zn(2+)</name>
        <dbReference type="ChEBI" id="CHEBI:29105"/>
    </cofactor>
</comment>
<evidence type="ECO:0000256" key="12">
    <source>
        <dbReference type="PROSITE-ProRule" id="PRU01172"/>
    </source>
</evidence>
<dbReference type="GO" id="GO:0005615">
    <property type="term" value="C:extracellular space"/>
    <property type="evidence" value="ECO:0007669"/>
    <property type="project" value="TreeGrafter"/>
</dbReference>
<reference evidence="17" key="1">
    <citation type="submission" date="2025-08" db="UniProtKB">
        <authorList>
            <consortium name="RefSeq"/>
        </authorList>
    </citation>
    <scope>IDENTIFICATION</scope>
    <source>
        <tissue evidence="17">Blood</tissue>
    </source>
</reference>
<dbReference type="Gene3D" id="3.10.200.10">
    <property type="entry name" value="Alpha carbonic anhydrase"/>
    <property type="match status" value="1"/>
</dbReference>
<keyword evidence="4" id="KW-0964">Secreted</keyword>
<organism evidence="16 17">
    <name type="scientific">Pantherophis guttatus</name>
    <name type="common">Corn snake</name>
    <name type="synonym">Elaphe guttata</name>
    <dbReference type="NCBI Taxonomy" id="94885"/>
    <lineage>
        <taxon>Eukaryota</taxon>
        <taxon>Metazoa</taxon>
        <taxon>Chordata</taxon>
        <taxon>Craniata</taxon>
        <taxon>Vertebrata</taxon>
        <taxon>Euteleostomi</taxon>
        <taxon>Lepidosauria</taxon>
        <taxon>Squamata</taxon>
        <taxon>Bifurcata</taxon>
        <taxon>Unidentata</taxon>
        <taxon>Episquamata</taxon>
        <taxon>Toxicofera</taxon>
        <taxon>Serpentes</taxon>
        <taxon>Colubroidea</taxon>
        <taxon>Colubridae</taxon>
        <taxon>Colubrinae</taxon>
        <taxon>Pantherophis</taxon>
    </lineage>
</organism>
<comment type="caution">
    <text evidence="12">Lacks conserved residue(s) required for the propagation of feature annotation.</text>
</comment>
<evidence type="ECO:0000256" key="10">
    <source>
        <dbReference type="ARBA" id="ARBA00025355"/>
    </source>
</evidence>
<evidence type="ECO:0000256" key="11">
    <source>
        <dbReference type="ARBA" id="ARBA00048348"/>
    </source>
</evidence>
<comment type="function">
    <text evidence="10">Reversible hydration of carbon dioxide. Its role in saliva is unknown.</text>
</comment>
<dbReference type="Proteomes" id="UP001652622">
    <property type="component" value="Unplaced"/>
</dbReference>
<protein>
    <recommendedName>
        <fullName evidence="13">Carbonic anhydrase</fullName>
        <ecNumber evidence="13">4.2.1.1</ecNumber>
    </recommendedName>
</protein>
<dbReference type="InterPro" id="IPR001148">
    <property type="entry name" value="CA_dom"/>
</dbReference>
<dbReference type="PROSITE" id="PS00289">
    <property type="entry name" value="PTX_1"/>
    <property type="match status" value="1"/>
</dbReference>
<dbReference type="PANTHER" id="PTHR18952:SF110">
    <property type="entry name" value="CARBONIC ANHYDRASE 6"/>
    <property type="match status" value="1"/>
</dbReference>
<gene>
    <name evidence="17" type="primary">LOC117670888</name>
</gene>
<keyword evidence="8" id="KW-0325">Glycoprotein</keyword>
<keyword evidence="16" id="KW-1185">Reference proteome</keyword>
<evidence type="ECO:0000256" key="6">
    <source>
        <dbReference type="ARBA" id="ARBA00022833"/>
    </source>
</evidence>
<dbReference type="FunFam" id="3.10.200.10:FF:000003">
    <property type="entry name" value="Carbonic anhydrase 12"/>
    <property type="match status" value="1"/>
</dbReference>
<proteinExistence type="inferred from homology"/>
<dbReference type="InterPro" id="IPR018338">
    <property type="entry name" value="Carbonic_anhydrase_a-class_CS"/>
</dbReference>
<dbReference type="AlphaFoldDB" id="A0A6P9CG48"/>
<dbReference type="PRINTS" id="PR00895">
    <property type="entry name" value="PENTAXIN"/>
</dbReference>
<feature type="domain" description="Pentraxin (PTX)" evidence="15">
    <location>
        <begin position="337"/>
        <end position="534"/>
    </location>
</feature>
<dbReference type="Pfam" id="PF00354">
    <property type="entry name" value="Pentaxin"/>
    <property type="match status" value="1"/>
</dbReference>
<dbReference type="OMA" id="HWATKYP"/>
<dbReference type="InterPro" id="IPR013320">
    <property type="entry name" value="ConA-like_dom_sf"/>
</dbReference>
<evidence type="ECO:0000256" key="9">
    <source>
        <dbReference type="ARBA" id="ARBA00023239"/>
    </source>
</evidence>
<evidence type="ECO:0000256" key="7">
    <source>
        <dbReference type="ARBA" id="ARBA00023157"/>
    </source>
</evidence>
<keyword evidence="5 13" id="KW-0479">Metal-binding</keyword>
<dbReference type="InterPro" id="IPR036398">
    <property type="entry name" value="CA_dom_sf"/>
</dbReference>
<dbReference type="GO" id="GO:0008270">
    <property type="term" value="F:zinc ion binding"/>
    <property type="evidence" value="ECO:0007669"/>
    <property type="project" value="UniProtKB-UniRule"/>
</dbReference>
<dbReference type="GeneID" id="117670888"/>
<dbReference type="Pfam" id="PF00194">
    <property type="entry name" value="Carb_anhydrase"/>
    <property type="match status" value="1"/>
</dbReference>
<evidence type="ECO:0000256" key="13">
    <source>
        <dbReference type="RuleBase" id="RU367011"/>
    </source>
</evidence>
<dbReference type="SMART" id="SM00159">
    <property type="entry name" value="PTX"/>
    <property type="match status" value="1"/>
</dbReference>
<dbReference type="InterPro" id="IPR030476">
    <property type="entry name" value="Pentaxin_CS"/>
</dbReference>
<comment type="similarity">
    <text evidence="3 13">Belongs to the alpha-carbonic anhydrase family.</text>
</comment>
<comment type="catalytic activity">
    <reaction evidence="11 13">
        <text>hydrogencarbonate + H(+) = CO2 + H2O</text>
        <dbReference type="Rhea" id="RHEA:10748"/>
        <dbReference type="ChEBI" id="CHEBI:15377"/>
        <dbReference type="ChEBI" id="CHEBI:15378"/>
        <dbReference type="ChEBI" id="CHEBI:16526"/>
        <dbReference type="ChEBI" id="CHEBI:17544"/>
        <dbReference type="EC" id="4.2.1.1"/>
    </reaction>
</comment>
<evidence type="ECO:0000256" key="4">
    <source>
        <dbReference type="ARBA" id="ARBA00022525"/>
    </source>
</evidence>
<dbReference type="InterPro" id="IPR023561">
    <property type="entry name" value="Carbonic_anhydrase_a-class"/>
</dbReference>
<evidence type="ECO:0000256" key="1">
    <source>
        <dbReference type="ARBA" id="ARBA00001947"/>
    </source>
</evidence>
<dbReference type="SUPFAM" id="SSF49899">
    <property type="entry name" value="Concanavalin A-like lectins/glucanases"/>
    <property type="match status" value="1"/>
</dbReference>
<name>A0A6P9CG48_PANGU</name>
<dbReference type="EC" id="4.2.1.1" evidence="13"/>
<dbReference type="SUPFAM" id="SSF51069">
    <property type="entry name" value="Carbonic anhydrase"/>
    <property type="match status" value="1"/>
</dbReference>
<keyword evidence="6 13" id="KW-0862">Zinc</keyword>
<dbReference type="GO" id="GO:0004089">
    <property type="term" value="F:carbonate dehydratase activity"/>
    <property type="evidence" value="ECO:0007669"/>
    <property type="project" value="UniProtKB-UniRule"/>
</dbReference>
<evidence type="ECO:0000313" key="16">
    <source>
        <dbReference type="Proteomes" id="UP001652622"/>
    </source>
</evidence>
<dbReference type="PROSITE" id="PS00162">
    <property type="entry name" value="ALPHA_CA_1"/>
    <property type="match status" value="1"/>
</dbReference>
<evidence type="ECO:0000256" key="8">
    <source>
        <dbReference type="ARBA" id="ARBA00023180"/>
    </source>
</evidence>
<keyword evidence="7" id="KW-1015">Disulfide bond</keyword>
<dbReference type="InParanoid" id="A0A6P9CG48"/>
<evidence type="ECO:0000259" key="14">
    <source>
        <dbReference type="PROSITE" id="PS51144"/>
    </source>
</evidence>
<evidence type="ECO:0000256" key="5">
    <source>
        <dbReference type="ARBA" id="ARBA00022723"/>
    </source>
</evidence>
<accession>A0A6P9CG48</accession>
<evidence type="ECO:0000259" key="15">
    <source>
        <dbReference type="PROSITE" id="PS51828"/>
    </source>
</evidence>
<evidence type="ECO:0000256" key="3">
    <source>
        <dbReference type="ARBA" id="ARBA00010718"/>
    </source>
</evidence>
<dbReference type="KEGG" id="pgut:117670888"/>
<keyword evidence="9 13" id="KW-0456">Lyase</keyword>
<evidence type="ECO:0000256" key="2">
    <source>
        <dbReference type="ARBA" id="ARBA00004613"/>
    </source>
</evidence>
<dbReference type="SMART" id="SM01057">
    <property type="entry name" value="Carb_anhydrase"/>
    <property type="match status" value="1"/>
</dbReference>